<dbReference type="InterPro" id="IPR040194">
    <property type="entry name" value="Cwf19-like"/>
</dbReference>
<feature type="compositionally biased region" description="Basic and acidic residues" evidence="2">
    <location>
        <begin position="60"/>
        <end position="69"/>
    </location>
</feature>
<dbReference type="AlphaFoldDB" id="A0A899GCJ1"/>
<feature type="domain" description="Cwf19-like protein C-terminal" evidence="3">
    <location>
        <begin position="445"/>
        <end position="548"/>
    </location>
</feature>
<feature type="domain" description="Cwf19-like C-terminal" evidence="4">
    <location>
        <begin position="316"/>
        <end position="436"/>
    </location>
</feature>
<evidence type="ECO:0008006" key="7">
    <source>
        <dbReference type="Google" id="ProtNLM"/>
    </source>
</evidence>
<organism evidence="5 6">
    <name type="scientific">Pneumocystis wakefieldiae</name>
    <dbReference type="NCBI Taxonomy" id="38082"/>
    <lineage>
        <taxon>Eukaryota</taxon>
        <taxon>Fungi</taxon>
        <taxon>Dikarya</taxon>
        <taxon>Ascomycota</taxon>
        <taxon>Taphrinomycotina</taxon>
        <taxon>Pneumocystomycetes</taxon>
        <taxon>Pneumocystaceae</taxon>
        <taxon>Pneumocystis</taxon>
    </lineage>
</organism>
<feature type="compositionally biased region" description="Basic and acidic residues" evidence="2">
    <location>
        <begin position="1"/>
        <end position="14"/>
    </location>
</feature>
<dbReference type="InterPro" id="IPR036265">
    <property type="entry name" value="HIT-like_sf"/>
</dbReference>
<evidence type="ECO:0000256" key="1">
    <source>
        <dbReference type="ARBA" id="ARBA00006795"/>
    </source>
</evidence>
<feature type="region of interest" description="Disordered" evidence="2">
    <location>
        <begin position="128"/>
        <end position="150"/>
    </location>
</feature>
<evidence type="ECO:0000259" key="4">
    <source>
        <dbReference type="Pfam" id="PF04677"/>
    </source>
</evidence>
<reference evidence="5" key="1">
    <citation type="submission" date="2020-06" db="EMBL/GenBank/DDBJ databases">
        <title>Genomes of multiple members of Pneumocystis genus reveal paths to human pathogen Pneumocystis jirovecii.</title>
        <authorList>
            <person name="Cisse O.H."/>
            <person name="Ma L."/>
            <person name="Dekker J."/>
            <person name="Khil P."/>
            <person name="Jo J."/>
            <person name="Brenchley J."/>
            <person name="Blair R."/>
            <person name="Pahar B."/>
            <person name="Chabe M."/>
            <person name="Van Rompay K.A."/>
            <person name="Keesler R."/>
            <person name="Sukura A."/>
            <person name="Hirsch V."/>
            <person name="Kutty G."/>
            <person name="Liu Y."/>
            <person name="Peng L."/>
            <person name="Chen J."/>
            <person name="Song J."/>
            <person name="Weissenbacher-Lang C."/>
            <person name="Xu J."/>
            <person name="Upham N.S."/>
            <person name="Stajich J.E."/>
            <person name="Cuomo C.A."/>
            <person name="Cushion M.T."/>
            <person name="Kovacs J.A."/>
        </authorList>
    </citation>
    <scope>NUCLEOTIDE SEQUENCE</scope>
    <source>
        <strain evidence="5">2A</strain>
    </source>
</reference>
<evidence type="ECO:0000256" key="2">
    <source>
        <dbReference type="SAM" id="MobiDB-lite"/>
    </source>
</evidence>
<comment type="similarity">
    <text evidence="1">Belongs to the CWF19 family.</text>
</comment>
<dbReference type="EMBL" id="CP054542">
    <property type="protein sequence ID" value="QSL66307.1"/>
    <property type="molecule type" value="Genomic_DNA"/>
</dbReference>
<evidence type="ECO:0000313" key="5">
    <source>
        <dbReference type="EMBL" id="QSL66307.1"/>
    </source>
</evidence>
<protein>
    <recommendedName>
        <fullName evidence="7">Cwf19-like C-terminal domain-containing protein</fullName>
    </recommendedName>
</protein>
<feature type="compositionally biased region" description="Basic and acidic residues" evidence="2">
    <location>
        <begin position="24"/>
        <end position="40"/>
    </location>
</feature>
<evidence type="ECO:0000313" key="6">
    <source>
        <dbReference type="Proteomes" id="UP000663699"/>
    </source>
</evidence>
<dbReference type="Pfam" id="PF04677">
    <property type="entry name" value="CwfJ_C_1"/>
    <property type="match status" value="1"/>
</dbReference>
<dbReference type="Pfam" id="PF04676">
    <property type="entry name" value="CwfJ_C_2"/>
    <property type="match status" value="1"/>
</dbReference>
<dbReference type="PANTHER" id="PTHR12072:SF5">
    <property type="entry name" value="CWF19-LIKE PROTEIN 2"/>
    <property type="match status" value="1"/>
</dbReference>
<sequence>MSKSNEQDKAEKRALSVGTGIQKNKRDEWMLSPKDGKNRDCFSFLVGDPKKSAKPGKKSSKWDVNEPKQENISQESCRESKPSYTIGDAGSSWRMMKLEKIYEIASETGKSVDTVALERYGSLEAFDEAREEREELDRRKKYGPSKEKITGSLYKQRQDLDLLNRKQDSKYSLSLSNSSIVTHSTLNKLQAEIIKMQMRGDSNLSELEKQYEIALSMFEAQNAEKDSIPANTSIMNKQSSSIVDPNNMTIEDMVKEEKMTRNQNYKRQYRQMADQIIRDPNFKDDLDYYDENAEKLSKRIQRREIDFRNMSVSDFQRTQKILDTCPLCHQDSSPPMAPIISMGTRVYLSLPSPPELAKYHALIVPLHHRINTLECDDDEWDEIRNFMKCLIRMADERDQDVIFYENACAPHRRMHTAIEAVPVPRDVSAQAPAFFREAILSSDKEWSQHQKIIDTLARAKKGLGKMAFRRSITKEAPYFHVWFELDGGIGHIVEDLGKWGKGDQFSRQVFATILDLDPTIWRRRGRWTGEQDPREKAFIQAWKKYDWTLSIYDQNS</sequence>
<dbReference type="PANTHER" id="PTHR12072">
    <property type="entry name" value="CWF19, CELL CYCLE CONTROL PROTEIN"/>
    <property type="match status" value="1"/>
</dbReference>
<dbReference type="GO" id="GO:0071014">
    <property type="term" value="C:post-mRNA release spliceosomal complex"/>
    <property type="evidence" value="ECO:0007669"/>
    <property type="project" value="TreeGrafter"/>
</dbReference>
<dbReference type="GO" id="GO:0000398">
    <property type="term" value="P:mRNA splicing, via spliceosome"/>
    <property type="evidence" value="ECO:0007669"/>
    <property type="project" value="TreeGrafter"/>
</dbReference>
<feature type="region of interest" description="Disordered" evidence="2">
    <location>
        <begin position="1"/>
        <end position="84"/>
    </location>
</feature>
<name>A0A899GCJ1_9ASCO</name>
<proteinExistence type="inferred from homology"/>
<dbReference type="Proteomes" id="UP000663699">
    <property type="component" value="Chromosome 11"/>
</dbReference>
<gene>
    <name evidence="5" type="ORF">MERGE_000685</name>
</gene>
<dbReference type="SUPFAM" id="SSF54197">
    <property type="entry name" value="HIT-like"/>
    <property type="match status" value="1"/>
</dbReference>
<accession>A0A899GCJ1</accession>
<evidence type="ECO:0000259" key="3">
    <source>
        <dbReference type="Pfam" id="PF04676"/>
    </source>
</evidence>
<dbReference type="InterPro" id="IPR006768">
    <property type="entry name" value="Cwf19-like_C_dom-1"/>
</dbReference>
<feature type="compositionally biased region" description="Basic and acidic residues" evidence="2">
    <location>
        <begin position="128"/>
        <end position="149"/>
    </location>
</feature>
<dbReference type="OrthoDB" id="2113965at2759"/>
<keyword evidence="6" id="KW-1185">Reference proteome</keyword>
<dbReference type="InterPro" id="IPR006767">
    <property type="entry name" value="Cwf19-like_C_dom-2"/>
</dbReference>